<dbReference type="eggNOG" id="ENOG502ZWY9">
    <property type="taxonomic scope" value="Bacteria"/>
</dbReference>
<dbReference type="STRING" id="742727.HMPREF9447_01846"/>
<dbReference type="AlphaFoldDB" id="K9E116"/>
<dbReference type="InterPro" id="IPR025905">
    <property type="entry name" value="NVEALA"/>
</dbReference>
<evidence type="ECO:0008006" key="4">
    <source>
        <dbReference type="Google" id="ProtNLM"/>
    </source>
</evidence>
<dbReference type="OrthoDB" id="1049917at2"/>
<keyword evidence="3" id="KW-1185">Reference proteome</keyword>
<reference evidence="2 3" key="1">
    <citation type="submission" date="2012-09" db="EMBL/GenBank/DDBJ databases">
        <title>The Genome Sequence of Bacteroides oleiciplenus YIT 12058.</title>
        <authorList>
            <consortium name="The Broad Institute Genome Sequencing Platform"/>
            <person name="Earl A."/>
            <person name="Ward D."/>
            <person name="Feldgarden M."/>
            <person name="Gevers D."/>
            <person name="Morotomi M."/>
            <person name="Walker B."/>
            <person name="Young S.K."/>
            <person name="Zeng Q."/>
            <person name="Gargeya S."/>
            <person name="Fitzgerald M."/>
            <person name="Haas B."/>
            <person name="Abouelleil A."/>
            <person name="Alvarado L."/>
            <person name="Arachchi H.M."/>
            <person name="Berlin A.M."/>
            <person name="Chapman S.B."/>
            <person name="Goldberg J."/>
            <person name="Griggs A."/>
            <person name="Gujja S."/>
            <person name="Hansen M."/>
            <person name="Howarth C."/>
            <person name="Imamovic A."/>
            <person name="Larimer J."/>
            <person name="McCowen C."/>
            <person name="Montmayeur A."/>
            <person name="Murphy C."/>
            <person name="Neiman D."/>
            <person name="Pearson M."/>
            <person name="Priest M."/>
            <person name="Roberts A."/>
            <person name="Saif S."/>
            <person name="Shea T."/>
            <person name="Sisk P."/>
            <person name="Sykes S."/>
            <person name="Wortman J."/>
            <person name="Nusbaum C."/>
            <person name="Birren B."/>
        </authorList>
    </citation>
    <scope>NUCLEOTIDE SEQUENCE [LARGE SCALE GENOMIC DNA]</scope>
    <source>
        <strain evidence="2 3">YIT 12058</strain>
    </source>
</reference>
<dbReference type="PATRIC" id="fig|742727.4.peg.1875"/>
<accession>K9E116</accession>
<feature type="signal peptide" evidence="1">
    <location>
        <begin position="1"/>
        <end position="23"/>
    </location>
</feature>
<evidence type="ECO:0000313" key="3">
    <source>
        <dbReference type="Proteomes" id="UP000009872"/>
    </source>
</evidence>
<dbReference type="HOGENOM" id="CLU_2327863_0_0_10"/>
<gene>
    <name evidence="2" type="ORF">HMPREF9447_01846</name>
</gene>
<comment type="caution">
    <text evidence="2">The sequence shown here is derived from an EMBL/GenBank/DDBJ whole genome shotgun (WGS) entry which is preliminary data.</text>
</comment>
<evidence type="ECO:0000313" key="2">
    <source>
        <dbReference type="EMBL" id="EKU90428.1"/>
    </source>
</evidence>
<name>K9E116_9BACE</name>
<organism evidence="2 3">
    <name type="scientific">Bacteroides oleiciplenus YIT 12058</name>
    <dbReference type="NCBI Taxonomy" id="742727"/>
    <lineage>
        <taxon>Bacteria</taxon>
        <taxon>Pseudomonadati</taxon>
        <taxon>Bacteroidota</taxon>
        <taxon>Bacteroidia</taxon>
        <taxon>Bacteroidales</taxon>
        <taxon>Bacteroidaceae</taxon>
        <taxon>Bacteroides</taxon>
    </lineage>
</organism>
<evidence type="ECO:0000256" key="1">
    <source>
        <dbReference type="SAM" id="SignalP"/>
    </source>
</evidence>
<dbReference type="EMBL" id="ADLF01000009">
    <property type="protein sequence ID" value="EKU90428.1"/>
    <property type="molecule type" value="Genomic_DNA"/>
</dbReference>
<keyword evidence="1" id="KW-0732">Signal</keyword>
<dbReference type="Proteomes" id="UP000009872">
    <property type="component" value="Unassembled WGS sequence"/>
</dbReference>
<proteinExistence type="predicted"/>
<feature type="chain" id="PRO_5003926666" description="NVEALA protein" evidence="1">
    <location>
        <begin position="24"/>
        <end position="89"/>
    </location>
</feature>
<protein>
    <recommendedName>
        <fullName evidence="4">NVEALA protein</fullName>
    </recommendedName>
</protein>
<dbReference type="Pfam" id="PF14055">
    <property type="entry name" value="NVEALA"/>
    <property type="match status" value="1"/>
</dbReference>
<sequence>MKKFMKIAFVAAFAAIAGYGVYANQKVDTMSDLMLANVEALAGGEGGGNRACFTKWRKAPNDDSLAIWDWICSECEAYWLLEGSIRGHC</sequence>
<dbReference type="RefSeq" id="WP_009129408.1">
    <property type="nucleotide sequence ID" value="NZ_JH992941.1"/>
</dbReference>